<dbReference type="AlphaFoldDB" id="A0A6A5V763"/>
<dbReference type="GO" id="GO:0005506">
    <property type="term" value="F:iron ion binding"/>
    <property type="evidence" value="ECO:0007669"/>
    <property type="project" value="InterPro"/>
</dbReference>
<dbReference type="PANTHER" id="PTHR24305">
    <property type="entry name" value="CYTOCHROME P450"/>
    <property type="match status" value="1"/>
</dbReference>
<protein>
    <submittedName>
        <fullName evidence="8">Cytochrome P450 CYP5080B3</fullName>
    </submittedName>
</protein>
<evidence type="ECO:0000256" key="4">
    <source>
        <dbReference type="PIRSR" id="PIRSR602401-1"/>
    </source>
</evidence>
<reference evidence="8" key="1">
    <citation type="journal article" date="2020" name="Stud. Mycol.">
        <title>101 Dothideomycetes genomes: a test case for predicting lifestyles and emergence of pathogens.</title>
        <authorList>
            <person name="Haridas S."/>
            <person name="Albert R."/>
            <person name="Binder M."/>
            <person name="Bloem J."/>
            <person name="Labutti K."/>
            <person name="Salamov A."/>
            <person name="Andreopoulos B."/>
            <person name="Baker S."/>
            <person name="Barry K."/>
            <person name="Bills G."/>
            <person name="Bluhm B."/>
            <person name="Cannon C."/>
            <person name="Castanera R."/>
            <person name="Culley D."/>
            <person name="Daum C."/>
            <person name="Ezra D."/>
            <person name="Gonzalez J."/>
            <person name="Henrissat B."/>
            <person name="Kuo A."/>
            <person name="Liang C."/>
            <person name="Lipzen A."/>
            <person name="Lutzoni F."/>
            <person name="Magnuson J."/>
            <person name="Mondo S."/>
            <person name="Nolan M."/>
            <person name="Ohm R."/>
            <person name="Pangilinan J."/>
            <person name="Park H.-J."/>
            <person name="Ramirez L."/>
            <person name="Alfaro M."/>
            <person name="Sun H."/>
            <person name="Tritt A."/>
            <person name="Yoshinaga Y."/>
            <person name="Zwiers L.-H."/>
            <person name="Turgeon B."/>
            <person name="Goodwin S."/>
            <person name="Spatafora J."/>
            <person name="Crous P."/>
            <person name="Grigoriev I."/>
        </authorList>
    </citation>
    <scope>NUCLEOTIDE SEQUENCE</scope>
    <source>
        <strain evidence="8">CBS 107.79</strain>
    </source>
</reference>
<dbReference type="OrthoDB" id="3934656at2759"/>
<sequence length="516" mass="58911">MHLGFIIYAALAAVVFRALYIFVSSLFSPLRSIPGPLLARFTKAWYFHSIYKAHHQDNAIALHRKYAKPGEHFAPIVRLGPNMYSIKSPDKVVYGISSKMPKNAWYEGWKHPSPERWTLFTDRNIKRHAESRRVYASLYTQTALLSYESYADECADMFALRLRELAQKGELVDMGHWFQCYAFDVISAITYGKRFGFLDEGRDLGNTIRALDRAMAYSTLVGVYSFLHPYLYPILEKFPSTGAAGRAYLMRFASSALSSRRSERANREKNGEAKAVRKEGEPEDFVDKMLDMQESKPGVTDYHVFALTMSNIVAGADTTALSLASVLYHLIRTPRALRKLREEIARHVEEGKCTPNRVSFKASQEMPYLQACIKEGLRLHPGTGLPLWRVVNDGGAEICGQYFPADSKVGVNTWVAHYDEDVWGLDATRFRPERWIETTPERLKTMEAHHIPFGTGSRTCIGRHIGHLEMSKLLPQLVHAFHFALEKPNQKWKTSNMWFVKPVDFNVRISVRITTM</sequence>
<dbReference type="Gene3D" id="1.10.630.10">
    <property type="entry name" value="Cytochrome P450"/>
    <property type="match status" value="1"/>
</dbReference>
<feature type="region of interest" description="Disordered" evidence="6">
    <location>
        <begin position="261"/>
        <end position="280"/>
    </location>
</feature>
<dbReference type="Proteomes" id="UP000800036">
    <property type="component" value="Unassembled WGS sequence"/>
</dbReference>
<dbReference type="GO" id="GO:0016705">
    <property type="term" value="F:oxidoreductase activity, acting on paired donors, with incorporation or reduction of molecular oxygen"/>
    <property type="evidence" value="ECO:0007669"/>
    <property type="project" value="InterPro"/>
</dbReference>
<dbReference type="GO" id="GO:0004497">
    <property type="term" value="F:monooxygenase activity"/>
    <property type="evidence" value="ECO:0007669"/>
    <property type="project" value="UniProtKB-KW"/>
</dbReference>
<name>A0A6A5V763_9PLEO</name>
<keyword evidence="7" id="KW-1133">Transmembrane helix</keyword>
<dbReference type="PRINTS" id="PR00385">
    <property type="entry name" value="P450"/>
</dbReference>
<dbReference type="InterPro" id="IPR036396">
    <property type="entry name" value="Cyt_P450_sf"/>
</dbReference>
<dbReference type="PRINTS" id="PR00463">
    <property type="entry name" value="EP450I"/>
</dbReference>
<keyword evidence="4 5" id="KW-0349">Heme</keyword>
<dbReference type="InterPro" id="IPR002401">
    <property type="entry name" value="Cyt_P450_E_grp-I"/>
</dbReference>
<dbReference type="PROSITE" id="PS00086">
    <property type="entry name" value="CYTOCHROME_P450"/>
    <property type="match status" value="1"/>
</dbReference>
<evidence type="ECO:0000256" key="3">
    <source>
        <dbReference type="ARBA" id="ARBA00023004"/>
    </source>
</evidence>
<dbReference type="PANTHER" id="PTHR24305:SF188">
    <property type="entry name" value="P450, PUTATIVE (EUROFUNG)-RELATED"/>
    <property type="match status" value="1"/>
</dbReference>
<evidence type="ECO:0000256" key="7">
    <source>
        <dbReference type="SAM" id="Phobius"/>
    </source>
</evidence>
<comment type="cofactor">
    <cofactor evidence="1 4">
        <name>heme</name>
        <dbReference type="ChEBI" id="CHEBI:30413"/>
    </cofactor>
</comment>
<organism evidence="8 9">
    <name type="scientific">Bimuria novae-zelandiae CBS 107.79</name>
    <dbReference type="NCBI Taxonomy" id="1447943"/>
    <lineage>
        <taxon>Eukaryota</taxon>
        <taxon>Fungi</taxon>
        <taxon>Dikarya</taxon>
        <taxon>Ascomycota</taxon>
        <taxon>Pezizomycotina</taxon>
        <taxon>Dothideomycetes</taxon>
        <taxon>Pleosporomycetidae</taxon>
        <taxon>Pleosporales</taxon>
        <taxon>Massarineae</taxon>
        <taxon>Didymosphaeriaceae</taxon>
        <taxon>Bimuria</taxon>
    </lineage>
</organism>
<evidence type="ECO:0000256" key="2">
    <source>
        <dbReference type="ARBA" id="ARBA00022723"/>
    </source>
</evidence>
<keyword evidence="7" id="KW-0472">Membrane</keyword>
<accession>A0A6A5V763</accession>
<dbReference type="SUPFAM" id="SSF48264">
    <property type="entry name" value="Cytochrome P450"/>
    <property type="match status" value="1"/>
</dbReference>
<dbReference type="FunFam" id="1.10.630.10:FF:000050">
    <property type="entry name" value="Cytochrome P450 monooxygenase"/>
    <property type="match status" value="1"/>
</dbReference>
<dbReference type="InterPro" id="IPR001128">
    <property type="entry name" value="Cyt_P450"/>
</dbReference>
<comment type="similarity">
    <text evidence="5">Belongs to the cytochrome P450 family.</text>
</comment>
<dbReference type="InterPro" id="IPR017972">
    <property type="entry name" value="Cyt_P450_CS"/>
</dbReference>
<keyword evidence="2 4" id="KW-0479">Metal-binding</keyword>
<keyword evidence="5" id="KW-0560">Oxidoreductase</keyword>
<keyword evidence="9" id="KW-1185">Reference proteome</keyword>
<evidence type="ECO:0000313" key="8">
    <source>
        <dbReference type="EMBL" id="KAF1972520.1"/>
    </source>
</evidence>
<evidence type="ECO:0000313" key="9">
    <source>
        <dbReference type="Proteomes" id="UP000800036"/>
    </source>
</evidence>
<evidence type="ECO:0000256" key="1">
    <source>
        <dbReference type="ARBA" id="ARBA00001971"/>
    </source>
</evidence>
<evidence type="ECO:0000256" key="6">
    <source>
        <dbReference type="SAM" id="MobiDB-lite"/>
    </source>
</evidence>
<dbReference type="CDD" id="cd11060">
    <property type="entry name" value="CYP57A1-like"/>
    <property type="match status" value="1"/>
</dbReference>
<dbReference type="Pfam" id="PF00067">
    <property type="entry name" value="p450"/>
    <property type="match status" value="1"/>
</dbReference>
<gene>
    <name evidence="8" type="ORF">BU23DRAFT_467608</name>
</gene>
<feature type="binding site" description="axial binding residue" evidence="4">
    <location>
        <position position="460"/>
    </location>
    <ligand>
        <name>heme</name>
        <dbReference type="ChEBI" id="CHEBI:30413"/>
    </ligand>
    <ligandPart>
        <name>Fe</name>
        <dbReference type="ChEBI" id="CHEBI:18248"/>
    </ligandPart>
</feature>
<evidence type="ECO:0000256" key="5">
    <source>
        <dbReference type="RuleBase" id="RU000461"/>
    </source>
</evidence>
<proteinExistence type="inferred from homology"/>
<dbReference type="EMBL" id="ML976686">
    <property type="protein sequence ID" value="KAF1972520.1"/>
    <property type="molecule type" value="Genomic_DNA"/>
</dbReference>
<dbReference type="GO" id="GO:0020037">
    <property type="term" value="F:heme binding"/>
    <property type="evidence" value="ECO:0007669"/>
    <property type="project" value="InterPro"/>
</dbReference>
<dbReference type="InterPro" id="IPR050121">
    <property type="entry name" value="Cytochrome_P450_monoxygenase"/>
</dbReference>
<keyword evidence="5" id="KW-0503">Monooxygenase</keyword>
<keyword evidence="3 4" id="KW-0408">Iron</keyword>
<keyword evidence="7" id="KW-0812">Transmembrane</keyword>
<feature type="transmembrane region" description="Helical" evidence="7">
    <location>
        <begin position="6"/>
        <end position="27"/>
    </location>
</feature>